<dbReference type="RefSeq" id="WP_077751553.1">
    <property type="nucleotide sequence ID" value="NZ_CP014782.1"/>
</dbReference>
<dbReference type="AlphaFoldDB" id="A0A1S6HL29"/>
<feature type="transmembrane region" description="Helical" evidence="1">
    <location>
        <begin position="223"/>
        <end position="243"/>
    </location>
</feature>
<dbReference type="Gene3D" id="1.25.40.590">
    <property type="entry name" value="Type IV / VI secretion system, DotU"/>
    <property type="match status" value="1"/>
</dbReference>
<keyword evidence="1" id="KW-0472">Membrane</keyword>
<evidence type="ECO:0000256" key="1">
    <source>
        <dbReference type="SAM" id="Phobius"/>
    </source>
</evidence>
<dbReference type="PANTHER" id="PTHR38033:SF1">
    <property type="entry name" value="DOTU FAMILY TYPE IV_VI SECRETION SYSTEM PROTEIN"/>
    <property type="match status" value="1"/>
</dbReference>
<accession>A0A1S6HL29</accession>
<dbReference type="PANTHER" id="PTHR38033">
    <property type="entry name" value="MEMBRANE PROTEIN-RELATED"/>
    <property type="match status" value="1"/>
</dbReference>
<feature type="domain" description="Type IV / VI secretion system DotU" evidence="2">
    <location>
        <begin position="42"/>
        <end position="243"/>
    </location>
</feature>
<keyword evidence="1" id="KW-0812">Transmembrane</keyword>
<sequence>MKPQKQSLTEQQLDDVLFDEVSNIDADKEYWFQLRGDNINQLIDAASPLIGMVLRVRKLADLQDVQQLYDNSVDDISAIEAELTESGYDRAIILAYRYVLCCFIDEAVMNTAWGADSVWAEHSLLTRFHNETWGGEKVFSILQRLETEPGTYQELLEFIYLCFCLGFEGRYKVMANGREEFDKIVNRLFETLRNLREEEPQLLTSATEHVVNTRFQIGRQMPIWTVFAGFFAMLTVIFIFYSVSLANKSAGVLDKLYQILN</sequence>
<dbReference type="NCBIfam" id="NF038228">
    <property type="entry name" value="IcmH_DotU_IVB"/>
    <property type="match status" value="1"/>
</dbReference>
<evidence type="ECO:0000259" key="2">
    <source>
        <dbReference type="Pfam" id="PF09850"/>
    </source>
</evidence>
<dbReference type="KEGG" id="spsw:Sps_01046"/>
<dbReference type="STRING" id="225848.Sps_01046"/>
<dbReference type="InterPro" id="IPR038522">
    <property type="entry name" value="T4/T6SS_DotU_sf"/>
</dbReference>
<evidence type="ECO:0000313" key="3">
    <source>
        <dbReference type="EMBL" id="AQS36235.1"/>
    </source>
</evidence>
<organism evidence="3 4">
    <name type="scientific">Shewanella psychrophila</name>
    <dbReference type="NCBI Taxonomy" id="225848"/>
    <lineage>
        <taxon>Bacteria</taxon>
        <taxon>Pseudomonadati</taxon>
        <taxon>Pseudomonadota</taxon>
        <taxon>Gammaproteobacteria</taxon>
        <taxon>Alteromonadales</taxon>
        <taxon>Shewanellaceae</taxon>
        <taxon>Shewanella</taxon>
    </lineage>
</organism>
<name>A0A1S6HL29_9GAMM</name>
<keyword evidence="4" id="KW-1185">Reference proteome</keyword>
<proteinExistence type="predicted"/>
<dbReference type="InterPro" id="IPR017732">
    <property type="entry name" value="T4/T6SS_DotU"/>
</dbReference>
<evidence type="ECO:0000313" key="4">
    <source>
        <dbReference type="Proteomes" id="UP000189545"/>
    </source>
</evidence>
<dbReference type="Pfam" id="PF09850">
    <property type="entry name" value="DotU"/>
    <property type="match status" value="1"/>
</dbReference>
<keyword evidence="1" id="KW-1133">Transmembrane helix</keyword>
<dbReference type="OrthoDB" id="345640at2"/>
<dbReference type="Proteomes" id="UP000189545">
    <property type="component" value="Chromosome"/>
</dbReference>
<reference evidence="3 4" key="1">
    <citation type="submission" date="2016-03" db="EMBL/GenBank/DDBJ databases">
        <title>Complete genome sequence of Shewanella psychrophila WP2, a deep sea bacterium isolated from west Pacific sediment.</title>
        <authorList>
            <person name="Xu G."/>
            <person name="Jian H."/>
        </authorList>
    </citation>
    <scope>NUCLEOTIDE SEQUENCE [LARGE SCALE GENOMIC DNA]</scope>
    <source>
        <strain evidence="3 4">WP2</strain>
    </source>
</reference>
<dbReference type="EMBL" id="CP014782">
    <property type="protein sequence ID" value="AQS36235.1"/>
    <property type="molecule type" value="Genomic_DNA"/>
</dbReference>
<dbReference type="NCBIfam" id="TIGR03349">
    <property type="entry name" value="IV_VI_DotU"/>
    <property type="match status" value="1"/>
</dbReference>
<gene>
    <name evidence="3" type="ORF">Sps_01046</name>
</gene>
<protein>
    <submittedName>
        <fullName evidence="3">Type IV / VI secretion system protein, DotU family</fullName>
    </submittedName>
</protein>